<feature type="domain" description="HTH tetR-type" evidence="5">
    <location>
        <begin position="8"/>
        <end position="68"/>
    </location>
</feature>
<proteinExistence type="predicted"/>
<dbReference type="Proteomes" id="UP000319094">
    <property type="component" value="Unassembled WGS sequence"/>
</dbReference>
<protein>
    <submittedName>
        <fullName evidence="6">TetR family transcriptional regulator</fullName>
    </submittedName>
</protein>
<keyword evidence="1" id="KW-0805">Transcription regulation</keyword>
<dbReference type="OrthoDB" id="3288227at2"/>
<dbReference type="GO" id="GO:0000976">
    <property type="term" value="F:transcription cis-regulatory region binding"/>
    <property type="evidence" value="ECO:0007669"/>
    <property type="project" value="TreeGrafter"/>
</dbReference>
<dbReference type="PANTHER" id="PTHR30055">
    <property type="entry name" value="HTH-TYPE TRANSCRIPTIONAL REGULATOR RUTR"/>
    <property type="match status" value="1"/>
</dbReference>
<dbReference type="EMBL" id="VFON01000001">
    <property type="protein sequence ID" value="TQL44132.1"/>
    <property type="molecule type" value="Genomic_DNA"/>
</dbReference>
<dbReference type="RefSeq" id="WP_141887351.1">
    <property type="nucleotide sequence ID" value="NZ_BAAAUY010000011.1"/>
</dbReference>
<reference evidence="6 7" key="1">
    <citation type="submission" date="2019-06" db="EMBL/GenBank/DDBJ databases">
        <title>Sequencing the genomes of 1000 actinobacteria strains.</title>
        <authorList>
            <person name="Klenk H.-P."/>
        </authorList>
    </citation>
    <scope>NUCLEOTIDE SEQUENCE [LARGE SCALE GENOMIC DNA]</scope>
    <source>
        <strain evidence="6 7">DSM 8803</strain>
    </source>
</reference>
<organism evidence="6 7">
    <name type="scientific">Leucobacter komagatae</name>
    <dbReference type="NCBI Taxonomy" id="55969"/>
    <lineage>
        <taxon>Bacteria</taxon>
        <taxon>Bacillati</taxon>
        <taxon>Actinomycetota</taxon>
        <taxon>Actinomycetes</taxon>
        <taxon>Micrococcales</taxon>
        <taxon>Microbacteriaceae</taxon>
        <taxon>Leucobacter</taxon>
    </lineage>
</organism>
<dbReference type="Gene3D" id="1.10.357.10">
    <property type="entry name" value="Tetracycline Repressor, domain 2"/>
    <property type="match status" value="1"/>
</dbReference>
<evidence type="ECO:0000313" key="7">
    <source>
        <dbReference type="Proteomes" id="UP000319094"/>
    </source>
</evidence>
<name>A0A542Y7Q7_9MICO</name>
<dbReference type="InterPro" id="IPR009057">
    <property type="entry name" value="Homeodomain-like_sf"/>
</dbReference>
<gene>
    <name evidence="6" type="ORF">FB468_2179</name>
</gene>
<comment type="caution">
    <text evidence="6">The sequence shown here is derived from an EMBL/GenBank/DDBJ whole genome shotgun (WGS) entry which is preliminary data.</text>
</comment>
<accession>A0A542Y7Q7</accession>
<evidence type="ECO:0000256" key="1">
    <source>
        <dbReference type="ARBA" id="ARBA00023015"/>
    </source>
</evidence>
<evidence type="ECO:0000313" key="6">
    <source>
        <dbReference type="EMBL" id="TQL44132.1"/>
    </source>
</evidence>
<dbReference type="SUPFAM" id="SSF48498">
    <property type="entry name" value="Tetracyclin repressor-like, C-terminal domain"/>
    <property type="match status" value="1"/>
</dbReference>
<dbReference type="PANTHER" id="PTHR30055:SF234">
    <property type="entry name" value="HTH-TYPE TRANSCRIPTIONAL REGULATOR BETI"/>
    <property type="match status" value="1"/>
</dbReference>
<sequence length="202" mass="22568">MARPNTQAQRREDIHQAAITLVGRSDLAQITIPEIAATLGVTANAVRYYYPDIETLIAELAQRSDKRFYHDRLALLEEHSDPAVRLEQLMSAGLPTGPEDAEWRVIWMAILDAGFNLQNRSDVQSIYHRQVGLYASVLADGEARGVFQLRQDAHEIAMTLMSMEDYLGYRIVARDPQISRNIALNLMRGYADSVTNLGAPAA</sequence>
<keyword evidence="3" id="KW-0804">Transcription</keyword>
<feature type="DNA-binding region" description="H-T-H motif" evidence="4">
    <location>
        <begin position="31"/>
        <end position="50"/>
    </location>
</feature>
<dbReference type="InterPro" id="IPR050109">
    <property type="entry name" value="HTH-type_TetR-like_transc_reg"/>
</dbReference>
<dbReference type="InterPro" id="IPR001647">
    <property type="entry name" value="HTH_TetR"/>
</dbReference>
<dbReference type="GO" id="GO:0003700">
    <property type="term" value="F:DNA-binding transcription factor activity"/>
    <property type="evidence" value="ECO:0007669"/>
    <property type="project" value="TreeGrafter"/>
</dbReference>
<keyword evidence="2 4" id="KW-0238">DNA-binding</keyword>
<dbReference type="SUPFAM" id="SSF46689">
    <property type="entry name" value="Homeodomain-like"/>
    <property type="match status" value="1"/>
</dbReference>
<evidence type="ECO:0000259" key="5">
    <source>
        <dbReference type="PROSITE" id="PS50977"/>
    </source>
</evidence>
<dbReference type="InterPro" id="IPR036271">
    <property type="entry name" value="Tet_transcr_reg_TetR-rel_C_sf"/>
</dbReference>
<evidence type="ECO:0000256" key="2">
    <source>
        <dbReference type="ARBA" id="ARBA00023125"/>
    </source>
</evidence>
<dbReference type="PROSITE" id="PS50977">
    <property type="entry name" value="HTH_TETR_2"/>
    <property type="match status" value="1"/>
</dbReference>
<evidence type="ECO:0000256" key="4">
    <source>
        <dbReference type="PROSITE-ProRule" id="PRU00335"/>
    </source>
</evidence>
<keyword evidence="7" id="KW-1185">Reference proteome</keyword>
<dbReference type="AlphaFoldDB" id="A0A542Y7Q7"/>
<evidence type="ECO:0000256" key="3">
    <source>
        <dbReference type="ARBA" id="ARBA00023163"/>
    </source>
</evidence>